<dbReference type="InterPro" id="IPR024529">
    <property type="entry name" value="ECF_trnsprt_substrate-spec"/>
</dbReference>
<name>A0A1I3BBQ4_9LACT</name>
<keyword evidence="1" id="KW-0812">Transmembrane</keyword>
<gene>
    <name evidence="2" type="ORF">SAMN04489868_10553</name>
</gene>
<dbReference type="OrthoDB" id="9813540at2"/>
<keyword evidence="1" id="KW-1133">Transmembrane helix</keyword>
<feature type="transmembrane region" description="Helical" evidence="1">
    <location>
        <begin position="118"/>
        <end position="142"/>
    </location>
</feature>
<feature type="transmembrane region" description="Helical" evidence="1">
    <location>
        <begin position="91"/>
        <end position="111"/>
    </location>
</feature>
<keyword evidence="1" id="KW-0472">Membrane</keyword>
<proteinExistence type="predicted"/>
<accession>A0A1I3BBQ4</accession>
<protein>
    <submittedName>
        <fullName evidence="2">Uncharacterized membrane protein</fullName>
    </submittedName>
</protein>
<dbReference type="GO" id="GO:0022857">
    <property type="term" value="F:transmembrane transporter activity"/>
    <property type="evidence" value="ECO:0007669"/>
    <property type="project" value="InterPro"/>
</dbReference>
<keyword evidence="3" id="KW-1185">Reference proteome</keyword>
<reference evidence="2 3" key="1">
    <citation type="submission" date="2016-10" db="EMBL/GenBank/DDBJ databases">
        <authorList>
            <person name="de Groot N.N."/>
        </authorList>
    </citation>
    <scope>NUCLEOTIDE SEQUENCE [LARGE SCALE GENOMIC DNA]</scope>
    <source>
        <strain evidence="2 3">DSM 27630</strain>
    </source>
</reference>
<feature type="transmembrane region" description="Helical" evidence="1">
    <location>
        <begin position="154"/>
        <end position="183"/>
    </location>
</feature>
<sequence length="194" mass="20830">MKKDNRKAYRIAIMGIFTAIIFIQSFVPFLGNIPIPPLNPTIIHITVIVAAYTLGTKEGMVIGGIWGVIRLIRAFTAPASPLDPLIFTNPLISVVPRILVGLVAGVLFTAFRKRRTLGMVLGAVFASLTNTVLVLSFIYLFYGEAYAAAIDVDISNLLLVLGGVVLTNGIAEAVAAGILAPLISRPLLKMTKRQ</sequence>
<dbReference type="Pfam" id="PF12822">
    <property type="entry name" value="ECF_trnsprt"/>
    <property type="match status" value="1"/>
</dbReference>
<dbReference type="Gene3D" id="1.10.1760.20">
    <property type="match status" value="1"/>
</dbReference>
<dbReference type="RefSeq" id="WP_092091382.1">
    <property type="nucleotide sequence ID" value="NZ_FOQE01000005.1"/>
</dbReference>
<feature type="transmembrane region" description="Helical" evidence="1">
    <location>
        <begin position="12"/>
        <end position="31"/>
    </location>
</feature>
<dbReference type="Proteomes" id="UP000198668">
    <property type="component" value="Unassembled WGS sequence"/>
</dbReference>
<evidence type="ECO:0000313" key="2">
    <source>
        <dbReference type="EMBL" id="SFH59516.1"/>
    </source>
</evidence>
<organism evidence="2 3">
    <name type="scientific">Pisciglobus halotolerans</name>
    <dbReference type="NCBI Taxonomy" id="745365"/>
    <lineage>
        <taxon>Bacteria</taxon>
        <taxon>Bacillati</taxon>
        <taxon>Bacillota</taxon>
        <taxon>Bacilli</taxon>
        <taxon>Lactobacillales</taxon>
        <taxon>Carnobacteriaceae</taxon>
    </lineage>
</organism>
<evidence type="ECO:0000313" key="3">
    <source>
        <dbReference type="Proteomes" id="UP000198668"/>
    </source>
</evidence>
<dbReference type="AlphaFoldDB" id="A0A1I3BBQ4"/>
<dbReference type="EMBL" id="FOQE01000005">
    <property type="protein sequence ID" value="SFH59516.1"/>
    <property type="molecule type" value="Genomic_DNA"/>
</dbReference>
<evidence type="ECO:0000256" key="1">
    <source>
        <dbReference type="SAM" id="Phobius"/>
    </source>
</evidence>